<dbReference type="InterPro" id="IPR000629">
    <property type="entry name" value="RNA-helicase_DEAD-box_CS"/>
</dbReference>
<dbReference type="GO" id="GO:0003724">
    <property type="term" value="F:RNA helicase activity"/>
    <property type="evidence" value="ECO:0007669"/>
    <property type="project" value="UniProtKB-EC"/>
</dbReference>
<feature type="region of interest" description="Disordered" evidence="10">
    <location>
        <begin position="704"/>
        <end position="733"/>
    </location>
</feature>
<comment type="catalytic activity">
    <reaction evidence="7">
        <text>ATP + H2O = ADP + phosphate + H(+)</text>
        <dbReference type="Rhea" id="RHEA:13065"/>
        <dbReference type="ChEBI" id="CHEBI:15377"/>
        <dbReference type="ChEBI" id="CHEBI:15378"/>
        <dbReference type="ChEBI" id="CHEBI:30616"/>
        <dbReference type="ChEBI" id="CHEBI:43474"/>
        <dbReference type="ChEBI" id="CHEBI:456216"/>
        <dbReference type="EC" id="3.6.4.13"/>
    </reaction>
</comment>
<feature type="short sequence motif" description="Q motif" evidence="8">
    <location>
        <begin position="316"/>
        <end position="344"/>
    </location>
</feature>
<evidence type="ECO:0000256" key="8">
    <source>
        <dbReference type="PROSITE-ProRule" id="PRU00552"/>
    </source>
</evidence>
<dbReference type="PROSITE" id="PS51195">
    <property type="entry name" value="Q_MOTIF"/>
    <property type="match status" value="1"/>
</dbReference>
<dbReference type="InterPro" id="IPR027417">
    <property type="entry name" value="P-loop_NTPase"/>
</dbReference>
<dbReference type="InterPro" id="IPR044763">
    <property type="entry name" value="Ded1/Dbp1_DEADc"/>
</dbReference>
<dbReference type="PANTHER" id="PTHR47958">
    <property type="entry name" value="ATP-DEPENDENT RNA HELICASE DBP3"/>
    <property type="match status" value="1"/>
</dbReference>
<dbReference type="InterPro" id="IPR001650">
    <property type="entry name" value="Helicase_C-like"/>
</dbReference>
<evidence type="ECO:0000256" key="9">
    <source>
        <dbReference type="RuleBase" id="RU000492"/>
    </source>
</evidence>
<accession>A0A2R3ZDC2</accession>
<dbReference type="EC" id="3.6.4.13" evidence="1"/>
<dbReference type="InterPro" id="IPR011545">
    <property type="entry name" value="DEAD/DEAH_box_helicase_dom"/>
</dbReference>
<feature type="domain" description="Helicase C-terminal" evidence="12">
    <location>
        <begin position="549"/>
        <end position="697"/>
    </location>
</feature>
<name>A0A2R3ZDC2_FORTA</name>
<feature type="compositionally biased region" description="Basic and acidic residues" evidence="10">
    <location>
        <begin position="48"/>
        <end position="60"/>
    </location>
</feature>
<reference evidence="14" key="1">
    <citation type="submission" date="2017-12" db="EMBL/GenBank/DDBJ databases">
        <title>Ovary structure and Vasa localization of Forcipomyia taiwana (Shiraki) (Diptera: Ceratopogonidae).</title>
        <authorList>
            <person name="Lin M.-D."/>
            <person name="Wang S.-C."/>
        </authorList>
    </citation>
    <scope>NUCLEOTIDE SEQUENCE</scope>
</reference>
<dbReference type="Gene3D" id="3.40.50.300">
    <property type="entry name" value="P-loop containing nucleotide triphosphate hydrolases"/>
    <property type="match status" value="2"/>
</dbReference>
<dbReference type="FunFam" id="3.40.50.300:FF:000008">
    <property type="entry name" value="ATP-dependent RNA helicase RhlB"/>
    <property type="match status" value="1"/>
</dbReference>
<dbReference type="SMART" id="SM00490">
    <property type="entry name" value="HELICc"/>
    <property type="match status" value="1"/>
</dbReference>
<dbReference type="PROSITE" id="PS00039">
    <property type="entry name" value="DEAD_ATP_HELICASE"/>
    <property type="match status" value="1"/>
</dbReference>
<dbReference type="Pfam" id="PF00270">
    <property type="entry name" value="DEAD"/>
    <property type="match status" value="1"/>
</dbReference>
<keyword evidence="4 9" id="KW-0347">Helicase</keyword>
<feature type="region of interest" description="Disordered" evidence="10">
    <location>
        <begin position="1"/>
        <end position="286"/>
    </location>
</feature>
<keyword evidence="2 9" id="KW-0547">Nucleotide-binding</keyword>
<dbReference type="SUPFAM" id="SSF52540">
    <property type="entry name" value="P-loop containing nucleoside triphosphate hydrolases"/>
    <property type="match status" value="1"/>
</dbReference>
<dbReference type="CDD" id="cd17967">
    <property type="entry name" value="DEADc_DDX3_DDX4"/>
    <property type="match status" value="1"/>
</dbReference>
<evidence type="ECO:0000256" key="7">
    <source>
        <dbReference type="ARBA" id="ARBA00047984"/>
    </source>
</evidence>
<organism evidence="14">
    <name type="scientific">Forcipomyia taiwana</name>
    <name type="common">Bloodsucking midge</name>
    <name type="synonym">Lasiohelea taiwana</name>
    <dbReference type="NCBI Taxonomy" id="515531"/>
    <lineage>
        <taxon>Eukaryota</taxon>
        <taxon>Metazoa</taxon>
        <taxon>Ecdysozoa</taxon>
        <taxon>Arthropoda</taxon>
        <taxon>Hexapoda</taxon>
        <taxon>Insecta</taxon>
        <taxon>Pterygota</taxon>
        <taxon>Neoptera</taxon>
        <taxon>Endopterygota</taxon>
        <taxon>Diptera</taxon>
        <taxon>Nematocera</taxon>
        <taxon>Chironomoidea</taxon>
        <taxon>Ceratopogonidae</taxon>
        <taxon>Forcipomyiinae</taxon>
        <taxon>Forcipomyia</taxon>
        <taxon>Lasiohelea</taxon>
    </lineage>
</organism>
<dbReference type="GO" id="GO:0031047">
    <property type="term" value="P:regulatory ncRNA-mediated gene silencing"/>
    <property type="evidence" value="ECO:0007669"/>
    <property type="project" value="UniProtKB-ARBA"/>
</dbReference>
<dbReference type="GO" id="GO:0016887">
    <property type="term" value="F:ATP hydrolysis activity"/>
    <property type="evidence" value="ECO:0007669"/>
    <property type="project" value="RHEA"/>
</dbReference>
<feature type="compositionally biased region" description="Basic and acidic residues" evidence="10">
    <location>
        <begin position="73"/>
        <end position="105"/>
    </location>
</feature>
<proteinExistence type="evidence at transcript level"/>
<sequence length="733" mass="80909">MADEWDDLVPTLPAPAKAKYADPVEASHGDKAKTNGLTENRRQTFGNDNKENEKQGDDHNRRKYGSEGSESTSDWRSKPSEEKSTEVEAKTDDRARYLSEGDSESKGGFSRRRYGGGDNEDGDKGGRSRFGGGDNDDKGGFSRRRYGGDDGGENKGGFSRRRYGDDNNDDKKEGSGGFSRRRYGGDGDDEKKESSGGFSRRRYGGDGDGDGEDKGNFSRRRFGGDGDGDGEKNGFRRRGRNDEDGENGGEGSGRRGRNDETGGKDRNDVPREVYIPPEPTEDEQEMYSGGIKTGLNFEKYNDIPVRVSELVAHPLYSFGDAGLRELVMANIKKYGYEKPTPIQKYAIPTILKGSDLMGCAQTGSGKTAAFFIPIVNKLLEDVTFEVGKPKALVVAPTRELVIQLFNEARKFAHGSCVKVAIAYGGAAVRYQNENLAKGCHILVATPGRLLDFMDRGWVTFEHIKFLVLDEADRMLDMGFKPAMEKLVNHETMVKTGERQTLMFSATFPEDVQLCAGQFLNNYAFISVGIVGSACQDVLQTFLEVPQKSKRKQIMEILADSDPKGTMIFCETKRNTDFLASFLSETKIPTTSIHGDREQRERELAIKDFTSGKMKVLVATSVAARGLDIKGVNHVINFDLPQNIDDYVHRIGRTGRLGNQGKATSFFDPEKDTALAPKLVDILEQAKVPIPSFLSSYSGTNAGKSAYGADDIRNNNADKPSNPQPLEKEEDWEY</sequence>
<evidence type="ECO:0000313" key="14">
    <source>
        <dbReference type="EMBL" id="AVR48434.1"/>
    </source>
</evidence>
<dbReference type="InterPro" id="IPR014001">
    <property type="entry name" value="Helicase_ATP-bd"/>
</dbReference>
<dbReference type="PROSITE" id="PS51192">
    <property type="entry name" value="HELICASE_ATP_BIND_1"/>
    <property type="match status" value="1"/>
</dbReference>
<keyword evidence="5 9" id="KW-0067">ATP-binding</keyword>
<dbReference type="InterPro" id="IPR014014">
    <property type="entry name" value="RNA_helicase_DEAD_Q_motif"/>
</dbReference>
<dbReference type="AlphaFoldDB" id="A0A2R3ZDC2"/>
<evidence type="ECO:0000256" key="1">
    <source>
        <dbReference type="ARBA" id="ARBA00012552"/>
    </source>
</evidence>
<feature type="domain" description="Helicase ATP-binding" evidence="11">
    <location>
        <begin position="347"/>
        <end position="525"/>
    </location>
</feature>
<evidence type="ECO:0000256" key="2">
    <source>
        <dbReference type="ARBA" id="ARBA00022741"/>
    </source>
</evidence>
<feature type="compositionally biased region" description="Polar residues" evidence="10">
    <location>
        <begin position="35"/>
        <end position="47"/>
    </location>
</feature>
<keyword evidence="6" id="KW-0694">RNA-binding</keyword>
<protein>
    <recommendedName>
        <fullName evidence="1">RNA helicase</fullName>
        <ecNumber evidence="1">3.6.4.13</ecNumber>
    </recommendedName>
</protein>
<keyword evidence="3 9" id="KW-0378">Hydrolase</keyword>
<dbReference type="GO" id="GO:0003723">
    <property type="term" value="F:RNA binding"/>
    <property type="evidence" value="ECO:0007669"/>
    <property type="project" value="UniProtKB-KW"/>
</dbReference>
<feature type="compositionally biased region" description="Basic and acidic residues" evidence="10">
    <location>
        <begin position="252"/>
        <end position="271"/>
    </location>
</feature>
<feature type="compositionally biased region" description="Basic and acidic residues" evidence="10">
    <location>
        <begin position="162"/>
        <end position="174"/>
    </location>
</feature>
<dbReference type="FunFam" id="3.40.50.300:FF:000397">
    <property type="entry name" value="Probable ATP-dependent RNA helicase DDX4"/>
    <property type="match status" value="1"/>
</dbReference>
<feature type="compositionally biased region" description="Basic and acidic residues" evidence="10">
    <location>
        <begin position="183"/>
        <end position="194"/>
    </location>
</feature>
<dbReference type="EMBL" id="MG662414">
    <property type="protein sequence ID" value="AVR48434.1"/>
    <property type="molecule type" value="mRNA"/>
</dbReference>
<dbReference type="Pfam" id="PF00271">
    <property type="entry name" value="Helicase_C"/>
    <property type="match status" value="1"/>
</dbReference>
<comment type="similarity">
    <text evidence="9">Belongs to the DEAD box helicase family.</text>
</comment>
<evidence type="ECO:0000256" key="5">
    <source>
        <dbReference type="ARBA" id="ARBA00022840"/>
    </source>
</evidence>
<evidence type="ECO:0000256" key="10">
    <source>
        <dbReference type="SAM" id="MobiDB-lite"/>
    </source>
</evidence>
<evidence type="ECO:0000259" key="13">
    <source>
        <dbReference type="PROSITE" id="PS51195"/>
    </source>
</evidence>
<dbReference type="GO" id="GO:0005524">
    <property type="term" value="F:ATP binding"/>
    <property type="evidence" value="ECO:0007669"/>
    <property type="project" value="UniProtKB-KW"/>
</dbReference>
<evidence type="ECO:0000259" key="12">
    <source>
        <dbReference type="PROSITE" id="PS51194"/>
    </source>
</evidence>
<dbReference type="PROSITE" id="PS51194">
    <property type="entry name" value="HELICASE_CTER"/>
    <property type="match status" value="1"/>
</dbReference>
<evidence type="ECO:0000256" key="6">
    <source>
        <dbReference type="ARBA" id="ARBA00022884"/>
    </source>
</evidence>
<evidence type="ECO:0000256" key="3">
    <source>
        <dbReference type="ARBA" id="ARBA00022801"/>
    </source>
</evidence>
<feature type="domain" description="DEAD-box RNA helicase Q" evidence="13">
    <location>
        <begin position="316"/>
        <end position="344"/>
    </location>
</feature>
<feature type="compositionally biased region" description="Basic and acidic residues" evidence="10">
    <location>
        <begin position="19"/>
        <end position="33"/>
    </location>
</feature>
<dbReference type="SMART" id="SM00487">
    <property type="entry name" value="DEXDc"/>
    <property type="match status" value="1"/>
</dbReference>
<evidence type="ECO:0000259" key="11">
    <source>
        <dbReference type="PROSITE" id="PS51192"/>
    </source>
</evidence>
<dbReference type="CDD" id="cd18787">
    <property type="entry name" value="SF2_C_DEAD"/>
    <property type="match status" value="1"/>
</dbReference>
<evidence type="ECO:0000256" key="4">
    <source>
        <dbReference type="ARBA" id="ARBA00022806"/>
    </source>
</evidence>